<accession>A0A0S4XLI3</accession>
<organism evidence="1">
    <name type="scientific">Ralstonia solanacearum</name>
    <name type="common">Pseudomonas solanacearum</name>
    <dbReference type="NCBI Taxonomy" id="305"/>
    <lineage>
        <taxon>Bacteria</taxon>
        <taxon>Pseudomonadati</taxon>
        <taxon>Pseudomonadota</taxon>
        <taxon>Betaproteobacteria</taxon>
        <taxon>Burkholderiales</taxon>
        <taxon>Burkholderiaceae</taxon>
        <taxon>Ralstonia</taxon>
        <taxon>Ralstonia solanacearum species complex</taxon>
    </lineage>
</organism>
<reference evidence="1" key="1">
    <citation type="submission" date="2015-10" db="EMBL/GenBank/DDBJ databases">
        <authorList>
            <person name="Gilbert D.G."/>
        </authorList>
    </citation>
    <scope>NUCLEOTIDE SEQUENCE</scope>
    <source>
        <strain evidence="1">Phyl III-seqv23</strain>
    </source>
</reference>
<dbReference type="AlphaFoldDB" id="A0A0S4XLI3"/>
<gene>
    <name evidence="1" type="ORF">RD1301_v1_5550002</name>
</gene>
<proteinExistence type="predicted"/>
<sequence>MRLADASAPGDFEIQFHTAHSLSTKLKMHRDYEKVRELPPADARTDGDEAGLDFNAERERRLKKMRDAAALVERPQGIETLIPFDLYQDA</sequence>
<name>A0A0S4XLI3_RALSL</name>
<protein>
    <submittedName>
        <fullName evidence="1">Uncharacterized protein</fullName>
    </submittedName>
</protein>
<evidence type="ECO:0000313" key="1">
    <source>
        <dbReference type="EMBL" id="CUV64253.1"/>
    </source>
</evidence>
<dbReference type="EMBL" id="LN899822">
    <property type="protein sequence ID" value="CUV64253.1"/>
    <property type="molecule type" value="Genomic_DNA"/>
</dbReference>